<gene>
    <name evidence="1" type="ORF">DYBT9623_04750</name>
</gene>
<accession>A0ABM8UWK5</accession>
<protein>
    <submittedName>
        <fullName evidence="1">Uncharacterized protein</fullName>
    </submittedName>
</protein>
<sequence>MTTYHFQNIFKENLYLSSDFPLAGLTNAERELAANIQCIRFAFAGPANDINVYDSLFKECTEYLFEKFFKGDEQNTYLVLAKGNLSVVKLDQHNFNSHIHLILDSRTCFVISSEQELSAESFANIKFLNRPGDTIPPIDYLKLVFDHCPKGATIYKMSGDGGDNYIAIDAFESPKTKKTAG</sequence>
<dbReference type="RefSeq" id="WP_215236013.1">
    <property type="nucleotide sequence ID" value="NZ_CAJRAU010000008.1"/>
</dbReference>
<keyword evidence="2" id="KW-1185">Reference proteome</keyword>
<dbReference type="EMBL" id="CAJRAU010000008">
    <property type="protein sequence ID" value="CAG5073261.1"/>
    <property type="molecule type" value="Genomic_DNA"/>
</dbReference>
<reference evidence="1 2" key="1">
    <citation type="submission" date="2021-04" db="EMBL/GenBank/DDBJ databases">
        <authorList>
            <person name="Rodrigo-Torres L."/>
            <person name="Arahal R. D."/>
            <person name="Lucena T."/>
        </authorList>
    </citation>
    <scope>NUCLEOTIDE SEQUENCE [LARGE SCALE GENOMIC DNA]</scope>
    <source>
        <strain evidence="1 2">CECT 9623</strain>
    </source>
</reference>
<proteinExistence type="predicted"/>
<comment type="caution">
    <text evidence="1">The sequence shown here is derived from an EMBL/GenBank/DDBJ whole genome shotgun (WGS) entry which is preliminary data.</text>
</comment>
<name>A0ABM8UWK5_9BACT</name>
<evidence type="ECO:0000313" key="2">
    <source>
        <dbReference type="Proteomes" id="UP000679725"/>
    </source>
</evidence>
<organism evidence="1 2">
    <name type="scientific">Dyadobacter linearis</name>
    <dbReference type="NCBI Taxonomy" id="2823330"/>
    <lineage>
        <taxon>Bacteria</taxon>
        <taxon>Pseudomonadati</taxon>
        <taxon>Bacteroidota</taxon>
        <taxon>Cytophagia</taxon>
        <taxon>Cytophagales</taxon>
        <taxon>Spirosomataceae</taxon>
        <taxon>Dyadobacter</taxon>
    </lineage>
</organism>
<evidence type="ECO:0000313" key="1">
    <source>
        <dbReference type="EMBL" id="CAG5073261.1"/>
    </source>
</evidence>
<dbReference type="Proteomes" id="UP000679725">
    <property type="component" value="Unassembled WGS sequence"/>
</dbReference>